<evidence type="ECO:0000313" key="5">
    <source>
        <dbReference type="Proteomes" id="UP000182314"/>
    </source>
</evidence>
<keyword evidence="1" id="KW-0472">Membrane</keyword>
<evidence type="ECO:0000313" key="4">
    <source>
        <dbReference type="Proteomes" id="UP000078227"/>
    </source>
</evidence>
<proteinExistence type="predicted"/>
<keyword evidence="1" id="KW-0812">Transmembrane</keyword>
<reference evidence="3 5" key="1">
    <citation type="submission" date="2016-10" db="EMBL/GenBank/DDBJ databases">
        <authorList>
            <person name="Varghese N."/>
            <person name="Submissions S."/>
        </authorList>
    </citation>
    <scope>NUCLEOTIDE SEQUENCE [LARGE SCALE GENOMIC DNA]</scope>
    <source>
        <strain evidence="3 5">CGMCC 1.7012</strain>
    </source>
</reference>
<dbReference type="EMBL" id="CP014007">
    <property type="protein sequence ID" value="ANI80752.1"/>
    <property type="molecule type" value="Genomic_DNA"/>
</dbReference>
<protein>
    <submittedName>
        <fullName evidence="3">Uncharacterized protein</fullName>
    </submittedName>
</protein>
<name>A0AA94KS66_9ENTR</name>
<accession>A0AA94KS66</accession>
<keyword evidence="4" id="KW-1185">Reference proteome</keyword>
<dbReference type="RefSeq" id="WP_064562862.1">
    <property type="nucleotide sequence ID" value="NZ_CP014007.2"/>
</dbReference>
<dbReference type="KEGG" id="kor:AWR26_00815"/>
<dbReference type="EMBL" id="FOKO01000006">
    <property type="protein sequence ID" value="SFD19077.1"/>
    <property type="molecule type" value="Genomic_DNA"/>
</dbReference>
<evidence type="ECO:0000256" key="1">
    <source>
        <dbReference type="SAM" id="Phobius"/>
    </source>
</evidence>
<gene>
    <name evidence="2" type="ORF">AWR26_00815</name>
    <name evidence="3" type="ORF">SAMN05216286_4631</name>
</gene>
<feature type="transmembrane region" description="Helical" evidence="1">
    <location>
        <begin position="57"/>
        <end position="79"/>
    </location>
</feature>
<reference evidence="2 4" key="2">
    <citation type="submission" date="2021-03" db="EMBL/GenBank/DDBJ databases">
        <authorList>
            <person name="Li Y."/>
            <person name="Li S."/>
            <person name="Chen M."/>
            <person name="Peng G."/>
            <person name="Tan Z."/>
            <person name="An Q."/>
        </authorList>
    </citation>
    <scope>NUCLEOTIDE SEQUENCE [LARGE SCALE GENOMIC DNA]</scope>
    <source>
        <strain evidence="2 4">Ola 51</strain>
    </source>
</reference>
<evidence type="ECO:0000313" key="2">
    <source>
        <dbReference type="EMBL" id="ANI80752.1"/>
    </source>
</evidence>
<dbReference type="Proteomes" id="UP000182314">
    <property type="component" value="Unassembled WGS sequence"/>
</dbReference>
<feature type="transmembrane region" description="Helical" evidence="1">
    <location>
        <begin position="91"/>
        <end position="112"/>
    </location>
</feature>
<dbReference type="Proteomes" id="UP000078227">
    <property type="component" value="Chromosome"/>
</dbReference>
<organism evidence="3 5">
    <name type="scientific">Kosakonia oryzae</name>
    <dbReference type="NCBI Taxonomy" id="497725"/>
    <lineage>
        <taxon>Bacteria</taxon>
        <taxon>Pseudomonadati</taxon>
        <taxon>Pseudomonadota</taxon>
        <taxon>Gammaproteobacteria</taxon>
        <taxon>Enterobacterales</taxon>
        <taxon>Enterobacteriaceae</taxon>
        <taxon>Kosakonia</taxon>
    </lineage>
</organism>
<keyword evidence="1" id="KW-1133">Transmembrane helix</keyword>
<feature type="transmembrane region" description="Helical" evidence="1">
    <location>
        <begin position="124"/>
        <end position="145"/>
    </location>
</feature>
<dbReference type="AlphaFoldDB" id="A0AA94KS66"/>
<feature type="transmembrane region" description="Helical" evidence="1">
    <location>
        <begin position="151"/>
        <end position="178"/>
    </location>
</feature>
<evidence type="ECO:0000313" key="3">
    <source>
        <dbReference type="EMBL" id="SFD19077.1"/>
    </source>
</evidence>
<sequence length="195" mass="21193">MSLLSWLLGRVFCDLLQHGRETERLIARKDASLLAHTTPELERYFDKLPTALPRQNAFPVAILLLLLLVAFALNLLTLLQSMPNVAPPVHALSFFAPSLAMIMILMVSSFLLARGFNAGLAGFFWLLGALLLLTVGQLIVGLIIGGGSSGALLLACALLAGARIVVNGRGFVLFVLYCRTRRITSVARGIRLRQK</sequence>